<dbReference type="Gene3D" id="1.10.555.10">
    <property type="entry name" value="Rho GTPase activation protein"/>
    <property type="match status" value="1"/>
</dbReference>
<proteinExistence type="predicted"/>
<feature type="transmembrane region" description="Helical" evidence="3">
    <location>
        <begin position="641"/>
        <end position="664"/>
    </location>
</feature>
<feature type="region of interest" description="Disordered" evidence="2">
    <location>
        <begin position="710"/>
        <end position="729"/>
    </location>
</feature>
<dbReference type="SMART" id="SM00324">
    <property type="entry name" value="RhoGAP"/>
    <property type="match status" value="1"/>
</dbReference>
<feature type="compositionally biased region" description="Low complexity" evidence="2">
    <location>
        <begin position="375"/>
        <end position="391"/>
    </location>
</feature>
<dbReference type="OMA" id="MANIHIK"/>
<feature type="compositionally biased region" description="Polar residues" evidence="2">
    <location>
        <begin position="752"/>
        <end position="768"/>
    </location>
</feature>
<feature type="domain" description="PH" evidence="4">
    <location>
        <begin position="165"/>
        <end position="271"/>
    </location>
</feature>
<dbReference type="EMBL" id="JH711581">
    <property type="protein sequence ID" value="EIW79192.1"/>
    <property type="molecule type" value="Genomic_DNA"/>
</dbReference>
<keyword evidence="3" id="KW-1133">Transmembrane helix</keyword>
<dbReference type="InterPro" id="IPR001683">
    <property type="entry name" value="PX_dom"/>
</dbReference>
<dbReference type="GO" id="GO:0007165">
    <property type="term" value="P:signal transduction"/>
    <property type="evidence" value="ECO:0007669"/>
    <property type="project" value="InterPro"/>
</dbReference>
<dbReference type="InterPro" id="IPR036871">
    <property type="entry name" value="PX_dom_sf"/>
</dbReference>
<dbReference type="Pfam" id="PF00620">
    <property type="entry name" value="RhoGAP"/>
    <property type="match status" value="1"/>
</dbReference>
<organism evidence="7 8">
    <name type="scientific">Coniophora puteana (strain RWD-64-598)</name>
    <name type="common">Brown rot fungus</name>
    <dbReference type="NCBI Taxonomy" id="741705"/>
    <lineage>
        <taxon>Eukaryota</taxon>
        <taxon>Fungi</taxon>
        <taxon>Dikarya</taxon>
        <taxon>Basidiomycota</taxon>
        <taxon>Agaricomycotina</taxon>
        <taxon>Agaricomycetes</taxon>
        <taxon>Agaricomycetidae</taxon>
        <taxon>Boletales</taxon>
        <taxon>Coniophorineae</taxon>
        <taxon>Coniophoraceae</taxon>
        <taxon>Coniophora</taxon>
    </lineage>
</organism>
<dbReference type="InterPro" id="IPR011993">
    <property type="entry name" value="PH-like_dom_sf"/>
</dbReference>
<accession>A0A5M3MJ02</accession>
<dbReference type="InterPro" id="IPR008936">
    <property type="entry name" value="Rho_GTPase_activation_prot"/>
</dbReference>
<dbReference type="CDD" id="cd13277">
    <property type="entry name" value="PH_Bem3"/>
    <property type="match status" value="1"/>
</dbReference>
<dbReference type="InterPro" id="IPR050729">
    <property type="entry name" value="Rho-GAP"/>
</dbReference>
<gene>
    <name evidence="7" type="ORF">CONPUDRAFT_59686</name>
</gene>
<feature type="compositionally biased region" description="Low complexity" evidence="2">
    <location>
        <begin position="796"/>
        <end position="809"/>
    </location>
</feature>
<dbReference type="GO" id="GO:0035091">
    <property type="term" value="F:phosphatidylinositol binding"/>
    <property type="evidence" value="ECO:0007669"/>
    <property type="project" value="InterPro"/>
</dbReference>
<dbReference type="Gene3D" id="3.30.1520.10">
    <property type="entry name" value="Phox-like domain"/>
    <property type="match status" value="1"/>
</dbReference>
<evidence type="ECO:0000256" key="1">
    <source>
        <dbReference type="ARBA" id="ARBA00022468"/>
    </source>
</evidence>
<dbReference type="PROSITE" id="PS50238">
    <property type="entry name" value="RHOGAP"/>
    <property type="match status" value="1"/>
</dbReference>
<evidence type="ECO:0000259" key="5">
    <source>
        <dbReference type="PROSITE" id="PS50195"/>
    </source>
</evidence>
<dbReference type="InterPro" id="IPR000198">
    <property type="entry name" value="RhoGAP_dom"/>
</dbReference>
<dbReference type="GO" id="GO:0005096">
    <property type="term" value="F:GTPase activator activity"/>
    <property type="evidence" value="ECO:0007669"/>
    <property type="project" value="UniProtKB-KW"/>
</dbReference>
<comment type="caution">
    <text evidence="7">The sequence shown here is derived from an EMBL/GenBank/DDBJ whole genome shotgun (WGS) entry which is preliminary data.</text>
</comment>
<dbReference type="Proteomes" id="UP000053558">
    <property type="component" value="Unassembled WGS sequence"/>
</dbReference>
<dbReference type="Pfam" id="PF00169">
    <property type="entry name" value="PH"/>
    <property type="match status" value="1"/>
</dbReference>
<feature type="domain" description="PX" evidence="5">
    <location>
        <begin position="41"/>
        <end position="157"/>
    </location>
</feature>
<dbReference type="PANTHER" id="PTHR23176">
    <property type="entry name" value="RHO/RAC/CDC GTPASE-ACTIVATING PROTEIN"/>
    <property type="match status" value="1"/>
</dbReference>
<feature type="region of interest" description="Disordered" evidence="2">
    <location>
        <begin position="747"/>
        <end position="873"/>
    </location>
</feature>
<dbReference type="SUPFAM" id="SSF48350">
    <property type="entry name" value="GTPase activation domain, GAP"/>
    <property type="match status" value="1"/>
</dbReference>
<dbReference type="Gene3D" id="2.30.29.30">
    <property type="entry name" value="Pleckstrin-homology domain (PH domain)/Phosphotyrosine-binding domain (PTB)"/>
    <property type="match status" value="1"/>
</dbReference>
<feature type="domain" description="Rho-GAP" evidence="6">
    <location>
        <begin position="525"/>
        <end position="716"/>
    </location>
</feature>
<feature type="transmembrane region" description="Helical" evidence="3">
    <location>
        <begin position="676"/>
        <end position="696"/>
    </location>
</feature>
<protein>
    <submittedName>
        <fullName evidence="7">RhoGAP-domain-containing protein</fullName>
    </submittedName>
</protein>
<feature type="region of interest" description="Disordered" evidence="2">
    <location>
        <begin position="297"/>
        <end position="391"/>
    </location>
</feature>
<dbReference type="InterPro" id="IPR001849">
    <property type="entry name" value="PH_domain"/>
</dbReference>
<dbReference type="OrthoDB" id="185175at2759"/>
<evidence type="ECO:0000313" key="7">
    <source>
        <dbReference type="EMBL" id="EIW79192.1"/>
    </source>
</evidence>
<dbReference type="SMART" id="SM00233">
    <property type="entry name" value="PH"/>
    <property type="match status" value="1"/>
</dbReference>
<evidence type="ECO:0000259" key="6">
    <source>
        <dbReference type="PROSITE" id="PS50238"/>
    </source>
</evidence>
<evidence type="ECO:0000256" key="3">
    <source>
        <dbReference type="SAM" id="Phobius"/>
    </source>
</evidence>
<dbReference type="KEGG" id="cput:CONPUDRAFT_59686"/>
<keyword evidence="1" id="KW-0343">GTPase activation</keyword>
<dbReference type="SUPFAM" id="SSF50729">
    <property type="entry name" value="PH domain-like"/>
    <property type="match status" value="1"/>
</dbReference>
<reference evidence="8" key="1">
    <citation type="journal article" date="2012" name="Science">
        <title>The Paleozoic origin of enzymatic lignin decomposition reconstructed from 31 fungal genomes.</title>
        <authorList>
            <person name="Floudas D."/>
            <person name="Binder M."/>
            <person name="Riley R."/>
            <person name="Barry K."/>
            <person name="Blanchette R.A."/>
            <person name="Henrissat B."/>
            <person name="Martinez A.T."/>
            <person name="Otillar R."/>
            <person name="Spatafora J.W."/>
            <person name="Yadav J.S."/>
            <person name="Aerts A."/>
            <person name="Benoit I."/>
            <person name="Boyd A."/>
            <person name="Carlson A."/>
            <person name="Copeland A."/>
            <person name="Coutinho P.M."/>
            <person name="de Vries R.P."/>
            <person name="Ferreira P."/>
            <person name="Findley K."/>
            <person name="Foster B."/>
            <person name="Gaskell J."/>
            <person name="Glotzer D."/>
            <person name="Gorecki P."/>
            <person name="Heitman J."/>
            <person name="Hesse C."/>
            <person name="Hori C."/>
            <person name="Igarashi K."/>
            <person name="Jurgens J.A."/>
            <person name="Kallen N."/>
            <person name="Kersten P."/>
            <person name="Kohler A."/>
            <person name="Kuees U."/>
            <person name="Kumar T.K.A."/>
            <person name="Kuo A."/>
            <person name="LaButti K."/>
            <person name="Larrondo L.F."/>
            <person name="Lindquist E."/>
            <person name="Ling A."/>
            <person name="Lombard V."/>
            <person name="Lucas S."/>
            <person name="Lundell T."/>
            <person name="Martin R."/>
            <person name="McLaughlin D.J."/>
            <person name="Morgenstern I."/>
            <person name="Morin E."/>
            <person name="Murat C."/>
            <person name="Nagy L.G."/>
            <person name="Nolan M."/>
            <person name="Ohm R.A."/>
            <person name="Patyshakuliyeva A."/>
            <person name="Rokas A."/>
            <person name="Ruiz-Duenas F.J."/>
            <person name="Sabat G."/>
            <person name="Salamov A."/>
            <person name="Samejima M."/>
            <person name="Schmutz J."/>
            <person name="Slot J.C."/>
            <person name="St John F."/>
            <person name="Stenlid J."/>
            <person name="Sun H."/>
            <person name="Sun S."/>
            <person name="Syed K."/>
            <person name="Tsang A."/>
            <person name="Wiebenga A."/>
            <person name="Young D."/>
            <person name="Pisabarro A."/>
            <person name="Eastwood D.C."/>
            <person name="Martin F."/>
            <person name="Cullen D."/>
            <person name="Grigoriev I.V."/>
            <person name="Hibbett D.S."/>
        </authorList>
    </citation>
    <scope>NUCLEOTIDE SEQUENCE [LARGE SCALE GENOMIC DNA]</scope>
    <source>
        <strain evidence="8">RWD-64-598 SS2</strain>
    </source>
</reference>
<dbReference type="PROSITE" id="PS50195">
    <property type="entry name" value="PX"/>
    <property type="match status" value="1"/>
</dbReference>
<dbReference type="GeneID" id="19208051"/>
<name>A0A5M3MJ02_CONPW</name>
<dbReference type="CDD" id="cd06093">
    <property type="entry name" value="PX_domain"/>
    <property type="match status" value="1"/>
</dbReference>
<dbReference type="SUPFAM" id="SSF64268">
    <property type="entry name" value="PX domain"/>
    <property type="match status" value="1"/>
</dbReference>
<dbReference type="GO" id="GO:0005737">
    <property type="term" value="C:cytoplasm"/>
    <property type="evidence" value="ECO:0007669"/>
    <property type="project" value="TreeGrafter"/>
</dbReference>
<dbReference type="PANTHER" id="PTHR23176:SF129">
    <property type="entry name" value="RHO GTPASE ACTIVATING PROTEIN AT 16F, ISOFORM E-RELATED"/>
    <property type="match status" value="1"/>
</dbReference>
<feature type="region of interest" description="Disordered" evidence="2">
    <location>
        <begin position="1"/>
        <end position="24"/>
    </location>
</feature>
<keyword evidence="3" id="KW-0472">Membrane</keyword>
<feature type="region of interest" description="Disordered" evidence="2">
    <location>
        <begin position="412"/>
        <end position="500"/>
    </location>
</feature>
<dbReference type="RefSeq" id="XP_007770465.1">
    <property type="nucleotide sequence ID" value="XM_007772275.1"/>
</dbReference>
<dbReference type="PROSITE" id="PS50003">
    <property type="entry name" value="PH_DOMAIN"/>
    <property type="match status" value="1"/>
</dbReference>
<dbReference type="Pfam" id="PF00787">
    <property type="entry name" value="PX"/>
    <property type="match status" value="1"/>
</dbReference>
<evidence type="ECO:0000259" key="4">
    <source>
        <dbReference type="PROSITE" id="PS50003"/>
    </source>
</evidence>
<evidence type="ECO:0000313" key="8">
    <source>
        <dbReference type="Proteomes" id="UP000053558"/>
    </source>
</evidence>
<feature type="compositionally biased region" description="Low complexity" evidence="2">
    <location>
        <begin position="301"/>
        <end position="314"/>
    </location>
</feature>
<feature type="compositionally biased region" description="Pro residues" evidence="2">
    <location>
        <begin position="851"/>
        <end position="867"/>
    </location>
</feature>
<sequence>MSPESPLRASYLTPEPKPSGSFASSQSVFRPLRLVYGDLKHTHINVLYSSIKANDKGKEVISFVVEVDPGNNKEPWKVEKLYSDVLNLDQRVRSSSSRSVQKKMAHLPESKMWKDHAPAKVDQRRNALEGYLQSLINLPVKEKDDIIAFFTSDIVRNDKGPVSQVGYKEGYLTKRGKNFGGWKRRYFVLQGPVLEYYESRGGAHLGSITITGAQIGRQQRSQDNEDERNYRHAFLIIEARKGQGGHPRHVLCAESDAERDSWVDILVRYVSGTFNDDNSTYPTIGPSPLSTNVAGVQGALSAQSRSSTSSNQDSVASTPNGKRAVRSMSRDDISRGPASPAPRKSSDPSPLERTSSDYPSAEENARRMLERSQTGGSPEGLSSSLPERSPLEAANPNLVSFRANSELGHYHDTVDQRAVMKDPISPEQRKDRKSYYPSLAPSGERPMSPETTSIREAVSGKVKISGPLSGAPIPPGYKFGGKEKESNEAPPQNDRRQKGRSFWGFGKSVATEKPVVHVPRAVFGVPLEESLDVVEIARLPAVVFRCIQYLEAKQAEQEEGIYRLSGSSAVIKGLKDRFNMEGDVDLLASDEYWDPHAIAGLLKSFLRELPASILTRELHLKFLAVIDFVDAQERIMELSHLIASLPLANYTLLRALTAHLILIVQNCSINKMTMRNVGIVFSPTLGIPAGVFSLMLGEFNRVFNVDGISERGESQSPDEEESETFKRNSQQYNDAAADQLLGLSGRSLQSSTDESPSDNDSLSIQTESTADEETIESGAFTPVRPQVHVHQPHDAPSSSSSEMLSPISPGDTSTMRRSHASDVAASRGLNISTAANKRANRHSRMIGLPASPRPPPDAVDSPIPPSPATAKQG</sequence>
<keyword evidence="3" id="KW-0812">Transmembrane</keyword>
<dbReference type="AlphaFoldDB" id="A0A5M3MJ02"/>
<keyword evidence="8" id="KW-1185">Reference proteome</keyword>
<evidence type="ECO:0000256" key="2">
    <source>
        <dbReference type="SAM" id="MobiDB-lite"/>
    </source>
</evidence>